<accession>A0A151U7E9</accession>
<dbReference type="Proteomes" id="UP000075243">
    <property type="component" value="Chromosome 2"/>
</dbReference>
<name>A0A151U7E9_CAJCA</name>
<dbReference type="EMBL" id="CM003604">
    <property type="protein sequence ID" value="KYP75245.1"/>
    <property type="molecule type" value="Genomic_DNA"/>
</dbReference>
<gene>
    <name evidence="1" type="ORF">KK1_007951</name>
</gene>
<reference evidence="1 2" key="1">
    <citation type="journal article" date="2012" name="Nat. Biotechnol.">
        <title>Draft genome sequence of pigeonpea (Cajanus cajan), an orphan legume crop of resource-poor farmers.</title>
        <authorList>
            <person name="Varshney R.K."/>
            <person name="Chen W."/>
            <person name="Li Y."/>
            <person name="Bharti A.K."/>
            <person name="Saxena R.K."/>
            <person name="Schlueter J.A."/>
            <person name="Donoghue M.T."/>
            <person name="Azam S."/>
            <person name="Fan G."/>
            <person name="Whaley A.M."/>
            <person name="Farmer A.D."/>
            <person name="Sheridan J."/>
            <person name="Iwata A."/>
            <person name="Tuteja R."/>
            <person name="Penmetsa R.V."/>
            <person name="Wu W."/>
            <person name="Upadhyaya H.D."/>
            <person name="Yang S.P."/>
            <person name="Shah T."/>
            <person name="Saxena K.B."/>
            <person name="Michael T."/>
            <person name="McCombie W.R."/>
            <person name="Yang B."/>
            <person name="Zhang G."/>
            <person name="Yang H."/>
            <person name="Wang J."/>
            <person name="Spillane C."/>
            <person name="Cook D.R."/>
            <person name="May G.D."/>
            <person name="Xu X."/>
            <person name="Jackson S.A."/>
        </authorList>
    </citation>
    <scope>NUCLEOTIDE SEQUENCE [LARGE SCALE GENOMIC DNA]</scope>
    <source>
        <strain evidence="2">cv. Asha</strain>
    </source>
</reference>
<proteinExistence type="predicted"/>
<evidence type="ECO:0000313" key="2">
    <source>
        <dbReference type="Proteomes" id="UP000075243"/>
    </source>
</evidence>
<dbReference type="AlphaFoldDB" id="A0A151U7E9"/>
<dbReference type="Gramene" id="C.cajan_07738.t">
    <property type="protein sequence ID" value="C.cajan_07738.t.cds1"/>
    <property type="gene ID" value="C.cajan_07738"/>
</dbReference>
<keyword evidence="2" id="KW-1185">Reference proteome</keyword>
<organism evidence="1 2">
    <name type="scientific">Cajanus cajan</name>
    <name type="common">Pigeon pea</name>
    <name type="synonym">Cajanus indicus</name>
    <dbReference type="NCBI Taxonomy" id="3821"/>
    <lineage>
        <taxon>Eukaryota</taxon>
        <taxon>Viridiplantae</taxon>
        <taxon>Streptophyta</taxon>
        <taxon>Embryophyta</taxon>
        <taxon>Tracheophyta</taxon>
        <taxon>Spermatophyta</taxon>
        <taxon>Magnoliopsida</taxon>
        <taxon>eudicotyledons</taxon>
        <taxon>Gunneridae</taxon>
        <taxon>Pentapetalae</taxon>
        <taxon>rosids</taxon>
        <taxon>fabids</taxon>
        <taxon>Fabales</taxon>
        <taxon>Fabaceae</taxon>
        <taxon>Papilionoideae</taxon>
        <taxon>50 kb inversion clade</taxon>
        <taxon>NPAAA clade</taxon>
        <taxon>indigoferoid/millettioid clade</taxon>
        <taxon>Phaseoleae</taxon>
        <taxon>Cajanus</taxon>
    </lineage>
</organism>
<evidence type="ECO:0000313" key="1">
    <source>
        <dbReference type="EMBL" id="KYP75245.1"/>
    </source>
</evidence>
<protein>
    <submittedName>
        <fullName evidence="1">Uncharacterized protein</fullName>
    </submittedName>
</protein>
<sequence>MLDSASSDKSTRRGTTPHCKFRAMRVLSSLVKAKIGGFGRLRDRSDAMCPCFVYTKMASTPRLLAAPIGKFYDYTPATMQRIHNGITHICLFI</sequence>